<dbReference type="InterPro" id="IPR052031">
    <property type="entry name" value="Membrane_Transporter-Flippase"/>
</dbReference>
<evidence type="ECO:0000256" key="2">
    <source>
        <dbReference type="ARBA" id="ARBA00022448"/>
    </source>
</evidence>
<dbReference type="PANTHER" id="PTHR43549">
    <property type="entry name" value="MULTIDRUG RESISTANCE PROTEIN YPNP-RELATED"/>
    <property type="match status" value="1"/>
</dbReference>
<evidence type="ECO:0000256" key="4">
    <source>
        <dbReference type="ARBA" id="ARBA00022692"/>
    </source>
</evidence>
<dbReference type="GO" id="GO:0042910">
    <property type="term" value="F:xenobiotic transmembrane transporter activity"/>
    <property type="evidence" value="ECO:0007669"/>
    <property type="project" value="InterPro"/>
</dbReference>
<name>A0A6N7XNL0_9ACTN</name>
<accession>A0A6N7XNL0</accession>
<feature type="transmembrane region" description="Helical" evidence="7">
    <location>
        <begin position="393"/>
        <end position="412"/>
    </location>
</feature>
<dbReference type="PANTHER" id="PTHR43549:SF3">
    <property type="entry name" value="MULTIDRUG RESISTANCE PROTEIN YPNP-RELATED"/>
    <property type="match status" value="1"/>
</dbReference>
<feature type="transmembrane region" description="Helical" evidence="7">
    <location>
        <begin position="324"/>
        <end position="347"/>
    </location>
</feature>
<evidence type="ECO:0000256" key="3">
    <source>
        <dbReference type="ARBA" id="ARBA00022475"/>
    </source>
</evidence>
<feature type="transmembrane region" description="Helical" evidence="7">
    <location>
        <begin position="105"/>
        <end position="128"/>
    </location>
</feature>
<keyword evidence="9" id="KW-1185">Reference proteome</keyword>
<feature type="transmembrane region" description="Helical" evidence="7">
    <location>
        <begin position="21"/>
        <end position="47"/>
    </location>
</feature>
<keyword evidence="3" id="KW-1003">Cell membrane</keyword>
<feature type="transmembrane region" description="Helical" evidence="7">
    <location>
        <begin position="353"/>
        <end position="373"/>
    </location>
</feature>
<evidence type="ECO:0000256" key="6">
    <source>
        <dbReference type="ARBA" id="ARBA00023136"/>
    </source>
</evidence>
<evidence type="ECO:0000256" key="7">
    <source>
        <dbReference type="SAM" id="Phobius"/>
    </source>
</evidence>
<reference evidence="8 9" key="1">
    <citation type="submission" date="2019-08" db="EMBL/GenBank/DDBJ databases">
        <title>In-depth cultivation of the pig gut microbiome towards novel bacterial diversity and tailored functional studies.</title>
        <authorList>
            <person name="Wylensek D."/>
            <person name="Hitch T.C.A."/>
            <person name="Clavel T."/>
        </authorList>
    </citation>
    <scope>NUCLEOTIDE SEQUENCE [LARGE SCALE GENOMIC DNA]</scope>
    <source>
        <strain evidence="8 9">CA-Schmier-601-WT-1</strain>
    </source>
</reference>
<dbReference type="EMBL" id="VUNC01000003">
    <property type="protein sequence ID" value="MST72544.1"/>
    <property type="molecule type" value="Genomic_DNA"/>
</dbReference>
<dbReference type="NCBIfam" id="TIGR00797">
    <property type="entry name" value="matE"/>
    <property type="match status" value="1"/>
</dbReference>
<keyword evidence="4 7" id="KW-0812">Transmembrane</keyword>
<feature type="transmembrane region" description="Helical" evidence="7">
    <location>
        <begin position="201"/>
        <end position="220"/>
    </location>
</feature>
<dbReference type="Proteomes" id="UP000469325">
    <property type="component" value="Unassembled WGS sequence"/>
</dbReference>
<feature type="transmembrane region" description="Helical" evidence="7">
    <location>
        <begin position="173"/>
        <end position="195"/>
    </location>
</feature>
<feature type="transmembrane region" description="Helical" evidence="7">
    <location>
        <begin position="418"/>
        <end position="441"/>
    </location>
</feature>
<comment type="subcellular location">
    <subcellularLocation>
        <location evidence="1">Cell membrane</location>
        <topology evidence="1">Multi-pass membrane protein</topology>
    </subcellularLocation>
</comment>
<evidence type="ECO:0000313" key="8">
    <source>
        <dbReference type="EMBL" id="MST72544.1"/>
    </source>
</evidence>
<keyword evidence="5 7" id="KW-1133">Transmembrane helix</keyword>
<evidence type="ECO:0000256" key="1">
    <source>
        <dbReference type="ARBA" id="ARBA00004651"/>
    </source>
</evidence>
<evidence type="ECO:0000256" key="5">
    <source>
        <dbReference type="ARBA" id="ARBA00022989"/>
    </source>
</evidence>
<dbReference type="Pfam" id="PF01554">
    <property type="entry name" value="MatE"/>
    <property type="match status" value="2"/>
</dbReference>
<dbReference type="CDD" id="cd13138">
    <property type="entry name" value="MATE_yoeA_like"/>
    <property type="match status" value="1"/>
</dbReference>
<dbReference type="PIRSF" id="PIRSF006603">
    <property type="entry name" value="DinF"/>
    <property type="match status" value="1"/>
</dbReference>
<gene>
    <name evidence="8" type="ORF">FYJ68_05405</name>
</gene>
<dbReference type="AlphaFoldDB" id="A0A6N7XNL0"/>
<dbReference type="GO" id="GO:0015297">
    <property type="term" value="F:antiporter activity"/>
    <property type="evidence" value="ECO:0007669"/>
    <property type="project" value="InterPro"/>
</dbReference>
<proteinExistence type="predicted"/>
<evidence type="ECO:0000313" key="9">
    <source>
        <dbReference type="Proteomes" id="UP000469325"/>
    </source>
</evidence>
<feature type="transmembrane region" description="Helical" evidence="7">
    <location>
        <begin position="67"/>
        <end position="84"/>
    </location>
</feature>
<feature type="transmembrane region" description="Helical" evidence="7">
    <location>
        <begin position="140"/>
        <end position="161"/>
    </location>
</feature>
<comment type="caution">
    <text evidence="8">The sequence shown here is derived from an EMBL/GenBank/DDBJ whole genome shotgun (WGS) entry which is preliminary data.</text>
</comment>
<keyword evidence="6 7" id="KW-0472">Membrane</keyword>
<dbReference type="InterPro" id="IPR002528">
    <property type="entry name" value="MATE_fam"/>
</dbReference>
<dbReference type="InterPro" id="IPR048279">
    <property type="entry name" value="MdtK-like"/>
</dbReference>
<protein>
    <submittedName>
        <fullName evidence="8">MATE family efflux transporter</fullName>
    </submittedName>
</protein>
<sequence>MPRRSAQESLDVTSGVIWKQLLTLFVPVFLSSFFQQTYSLANAWVVGRFAGKDALAAMEATVTLNDLVVSFSVGMGVGFGVVVSQHFGSHDDEGVSRAVRTAMGIAIIGGIGCSVLGVLLVGGALRLMGTPSEIYAQSLLYSRIYMSAMLFSIVFNTGSALQRAVGDTRTPSLIVAVSCVVNISLDLLLVAGLHMGVEGCAIATFATLTLSSAATLHALARAKGPWRMRLREIRIDRRMAATMLRTGVPLGVQGSVYSVSNIVAQSAINGLGTNVVAGWGLSGRIDSVIWMVSDALGSSVTTFAAQNFGARNYDRMRQGVRTSLSLAVVVVGGVSALLVVFAYPISYFFMRDMVVAGISTRVLLFIGPFYVFYSFMDNFAGTIRGAGESFMPMVLTILGTCVFRLVWLLGFVPSHHTLNMIMLGYPVTWILTCALFVAYYLRGGWLRRADARSQGRQTA</sequence>
<dbReference type="RefSeq" id="WP_154434751.1">
    <property type="nucleotide sequence ID" value="NZ_VUNC01000003.1"/>
</dbReference>
<dbReference type="GO" id="GO:0005886">
    <property type="term" value="C:plasma membrane"/>
    <property type="evidence" value="ECO:0007669"/>
    <property type="project" value="UniProtKB-SubCell"/>
</dbReference>
<keyword evidence="2" id="KW-0813">Transport</keyword>
<organism evidence="8 9">
    <name type="scientific">Olsenella porci</name>
    <dbReference type="NCBI Taxonomy" id="2652279"/>
    <lineage>
        <taxon>Bacteria</taxon>
        <taxon>Bacillati</taxon>
        <taxon>Actinomycetota</taxon>
        <taxon>Coriobacteriia</taxon>
        <taxon>Coriobacteriales</taxon>
        <taxon>Atopobiaceae</taxon>
        <taxon>Olsenella</taxon>
    </lineage>
</organism>